<evidence type="ECO:0000256" key="5">
    <source>
        <dbReference type="HAMAP-Rule" id="MF_00378"/>
    </source>
</evidence>
<dbReference type="HAMAP" id="MF_00378">
    <property type="entry name" value="Exonuc_7_L"/>
    <property type="match status" value="1"/>
</dbReference>
<feature type="domain" description="OB-fold nucleic acid binding" evidence="8">
    <location>
        <begin position="6"/>
        <end position="98"/>
    </location>
</feature>
<comment type="catalytic activity">
    <reaction evidence="5 6">
        <text>Exonucleolytic cleavage in either 5'- to 3'- or 3'- to 5'-direction to yield nucleoside 5'-phosphates.</text>
        <dbReference type="EC" id="3.1.11.6"/>
    </reaction>
</comment>
<dbReference type="PANTHER" id="PTHR30008:SF0">
    <property type="entry name" value="EXODEOXYRIBONUCLEASE 7 LARGE SUBUNIT"/>
    <property type="match status" value="1"/>
</dbReference>
<dbReference type="GO" id="GO:0003676">
    <property type="term" value="F:nucleic acid binding"/>
    <property type="evidence" value="ECO:0007669"/>
    <property type="project" value="InterPro"/>
</dbReference>
<accession>A0A6S6SY00</accession>
<evidence type="ECO:0000259" key="8">
    <source>
        <dbReference type="Pfam" id="PF13742"/>
    </source>
</evidence>
<name>A0A6S6SY00_9BACT</name>
<dbReference type="Pfam" id="PF02601">
    <property type="entry name" value="Exonuc_VII_L"/>
    <property type="match status" value="1"/>
</dbReference>
<dbReference type="GO" id="GO:0009318">
    <property type="term" value="C:exodeoxyribonuclease VII complex"/>
    <property type="evidence" value="ECO:0007669"/>
    <property type="project" value="UniProtKB-UniRule"/>
</dbReference>
<dbReference type="InterPro" id="IPR020579">
    <property type="entry name" value="Exonuc_VII_lsu_C"/>
</dbReference>
<protein>
    <recommendedName>
        <fullName evidence="5">Exodeoxyribonuclease 7 large subunit</fullName>
        <ecNumber evidence="5">3.1.11.6</ecNumber>
    </recommendedName>
    <alternativeName>
        <fullName evidence="5">Exodeoxyribonuclease VII large subunit</fullName>
        <shortName evidence="5">Exonuclease VII large subunit</shortName>
    </alternativeName>
</protein>
<dbReference type="CDD" id="cd04489">
    <property type="entry name" value="ExoVII_LU_OBF"/>
    <property type="match status" value="1"/>
</dbReference>
<dbReference type="AlphaFoldDB" id="A0A6S6SY00"/>
<keyword evidence="4 5" id="KW-0269">Exonuclease</keyword>
<dbReference type="Gene3D" id="2.40.50.1010">
    <property type="match status" value="1"/>
</dbReference>
<evidence type="ECO:0000256" key="6">
    <source>
        <dbReference type="RuleBase" id="RU004355"/>
    </source>
</evidence>
<evidence type="ECO:0000259" key="7">
    <source>
        <dbReference type="Pfam" id="PF02601"/>
    </source>
</evidence>
<evidence type="ECO:0000313" key="9">
    <source>
        <dbReference type="EMBL" id="CAA6807901.1"/>
    </source>
</evidence>
<keyword evidence="3 5" id="KW-0378">Hydrolase</keyword>
<keyword evidence="2 5" id="KW-0540">Nuclease</keyword>
<evidence type="ECO:0000256" key="4">
    <source>
        <dbReference type="ARBA" id="ARBA00022839"/>
    </source>
</evidence>
<comment type="subcellular location">
    <subcellularLocation>
        <location evidence="5 6">Cytoplasm</location>
    </subcellularLocation>
</comment>
<dbReference type="InterPro" id="IPR025824">
    <property type="entry name" value="OB-fold_nuc-bd_dom"/>
</dbReference>
<feature type="domain" description="Exonuclease VII large subunit C-terminal" evidence="7">
    <location>
        <begin position="122"/>
        <end position="388"/>
    </location>
</feature>
<proteinExistence type="inferred from homology"/>
<evidence type="ECO:0000256" key="3">
    <source>
        <dbReference type="ARBA" id="ARBA00022801"/>
    </source>
</evidence>
<reference evidence="9" key="1">
    <citation type="submission" date="2020-01" db="EMBL/GenBank/DDBJ databases">
        <authorList>
            <person name="Meier V. D."/>
            <person name="Meier V D."/>
        </authorList>
    </citation>
    <scope>NUCLEOTIDE SEQUENCE</scope>
    <source>
        <strain evidence="9">HLG_WM_MAG_05</strain>
    </source>
</reference>
<dbReference type="GO" id="GO:0005737">
    <property type="term" value="C:cytoplasm"/>
    <property type="evidence" value="ECO:0007669"/>
    <property type="project" value="UniProtKB-SubCell"/>
</dbReference>
<dbReference type="PANTHER" id="PTHR30008">
    <property type="entry name" value="EXODEOXYRIBONUCLEASE 7 LARGE SUBUNIT"/>
    <property type="match status" value="1"/>
</dbReference>
<dbReference type="GO" id="GO:0008855">
    <property type="term" value="F:exodeoxyribonuclease VII activity"/>
    <property type="evidence" value="ECO:0007669"/>
    <property type="project" value="UniProtKB-UniRule"/>
</dbReference>
<keyword evidence="1 5" id="KW-0963">Cytoplasm</keyword>
<gene>
    <name evidence="5" type="primary">xseA</name>
    <name evidence="9" type="ORF">HELGO_WM13277</name>
</gene>
<organism evidence="9">
    <name type="scientific">uncultured Sulfurovum sp</name>
    <dbReference type="NCBI Taxonomy" id="269237"/>
    <lineage>
        <taxon>Bacteria</taxon>
        <taxon>Pseudomonadati</taxon>
        <taxon>Campylobacterota</taxon>
        <taxon>Epsilonproteobacteria</taxon>
        <taxon>Campylobacterales</taxon>
        <taxon>Sulfurovaceae</taxon>
        <taxon>Sulfurovum</taxon>
        <taxon>environmental samples</taxon>
    </lineage>
</organism>
<sequence length="418" mass="47521">MSQGTMSVSSLNTKIKSLLETTFMHVLVEGEVSSVTYHNSGHVYFSIKDKDSSIKCVMFRSNANKMKFRLERGQHVLVNGSISVYTPRGEYQLMTVSIEPFGQGALALAYEQLKEKLAKKGYFEQHRKKPQPKYIKKVALVTASKSAALQDMLKIIENRWRLLEVMVIDTLVQGESAGVQIAAALAYADTLNCDVIVVGRGGGSKEDLWAFNEEVVADAIYALNTFVVSAVGHEIDVQISDFVADLRASTPSSAMEMILPDQNEILYTLSEMQERYARVMQQILGNKAQKLNAFSQEFQRHSVSRKITMMEKEFENLEDEFKRVMQYQMTQYENRVMPLDGELKEKLDYALKLKSTELKTLEEKLRLYNPKKKQKEGWAEVVMAGKRVDLASVQKDDKFMITDTQTKLEVLCLNKKEI</sequence>
<dbReference type="NCBIfam" id="TIGR00237">
    <property type="entry name" value="xseA"/>
    <property type="match status" value="1"/>
</dbReference>
<comment type="subunit">
    <text evidence="5">Heterooligomer composed of large and small subunits.</text>
</comment>
<dbReference type="EMBL" id="CACVAU010000027">
    <property type="protein sequence ID" value="CAA6807901.1"/>
    <property type="molecule type" value="Genomic_DNA"/>
</dbReference>
<evidence type="ECO:0000256" key="2">
    <source>
        <dbReference type="ARBA" id="ARBA00022722"/>
    </source>
</evidence>
<dbReference type="GO" id="GO:0006308">
    <property type="term" value="P:DNA catabolic process"/>
    <property type="evidence" value="ECO:0007669"/>
    <property type="project" value="UniProtKB-UniRule"/>
</dbReference>
<dbReference type="InterPro" id="IPR003753">
    <property type="entry name" value="Exonuc_VII_L"/>
</dbReference>
<comment type="function">
    <text evidence="5">Bidirectionally degrades single-stranded DNA into large acid-insoluble oligonucleotides, which are then degraded further into small acid-soluble oligonucleotides.</text>
</comment>
<dbReference type="EC" id="3.1.11.6" evidence="5"/>
<evidence type="ECO:0000256" key="1">
    <source>
        <dbReference type="ARBA" id="ARBA00022490"/>
    </source>
</evidence>
<dbReference type="Pfam" id="PF13742">
    <property type="entry name" value="tRNA_anti_2"/>
    <property type="match status" value="1"/>
</dbReference>
<comment type="similarity">
    <text evidence="5 6">Belongs to the XseA family.</text>
</comment>